<reference evidence="3" key="2">
    <citation type="submission" date="2018-03" db="EMBL/GenBank/DDBJ databases">
        <title>The Triticum urartu genome reveals the dynamic nature of wheat genome evolution.</title>
        <authorList>
            <person name="Ling H."/>
            <person name="Ma B."/>
            <person name="Shi X."/>
            <person name="Liu H."/>
            <person name="Dong L."/>
            <person name="Sun H."/>
            <person name="Cao Y."/>
            <person name="Gao Q."/>
            <person name="Zheng S."/>
            <person name="Li Y."/>
            <person name="Yu Y."/>
            <person name="Du H."/>
            <person name="Qi M."/>
            <person name="Li Y."/>
            <person name="Yu H."/>
            <person name="Cui Y."/>
            <person name="Wang N."/>
            <person name="Chen C."/>
            <person name="Wu H."/>
            <person name="Zhao Y."/>
            <person name="Zhang J."/>
            <person name="Li Y."/>
            <person name="Zhou W."/>
            <person name="Zhang B."/>
            <person name="Hu W."/>
            <person name="Eijk M."/>
            <person name="Tang J."/>
            <person name="Witsenboer H."/>
            <person name="Zhao S."/>
            <person name="Li Z."/>
            <person name="Zhang A."/>
            <person name="Wang D."/>
            <person name="Liang C."/>
        </authorList>
    </citation>
    <scope>NUCLEOTIDE SEQUENCE [LARGE SCALE GENOMIC DNA]</scope>
    <source>
        <strain evidence="3">cv. G1812</strain>
    </source>
</reference>
<evidence type="ECO:0000256" key="1">
    <source>
        <dbReference type="SAM" id="MobiDB-lite"/>
    </source>
</evidence>
<proteinExistence type="predicted"/>
<name>A0A8R7PL40_TRIUA</name>
<organism evidence="3 4">
    <name type="scientific">Triticum urartu</name>
    <name type="common">Red wild einkorn</name>
    <name type="synonym">Crithodium urartu</name>
    <dbReference type="NCBI Taxonomy" id="4572"/>
    <lineage>
        <taxon>Eukaryota</taxon>
        <taxon>Viridiplantae</taxon>
        <taxon>Streptophyta</taxon>
        <taxon>Embryophyta</taxon>
        <taxon>Tracheophyta</taxon>
        <taxon>Spermatophyta</taxon>
        <taxon>Magnoliopsida</taxon>
        <taxon>Liliopsida</taxon>
        <taxon>Poales</taxon>
        <taxon>Poaceae</taxon>
        <taxon>BOP clade</taxon>
        <taxon>Pooideae</taxon>
        <taxon>Triticodae</taxon>
        <taxon>Triticeae</taxon>
        <taxon>Triticinae</taxon>
        <taxon>Triticum</taxon>
    </lineage>
</organism>
<dbReference type="Proteomes" id="UP000015106">
    <property type="component" value="Chromosome 2"/>
</dbReference>
<dbReference type="Gramene" id="TuG1812G0200005772.01.T01">
    <property type="protein sequence ID" value="TuG1812G0200005772.01.T01"/>
    <property type="gene ID" value="TuG1812G0200005772.01"/>
</dbReference>
<gene>
    <name evidence="3" type="primary">LOC125534392</name>
</gene>
<dbReference type="EnsemblPlants" id="TuG1812G0200005772.01.T01">
    <property type="protein sequence ID" value="TuG1812G0200005772.01.T01"/>
    <property type="gene ID" value="TuG1812G0200005772.01"/>
</dbReference>
<evidence type="ECO:0000313" key="4">
    <source>
        <dbReference type="Proteomes" id="UP000015106"/>
    </source>
</evidence>
<reference evidence="4" key="1">
    <citation type="journal article" date="2013" name="Nature">
        <title>Draft genome of the wheat A-genome progenitor Triticum urartu.</title>
        <authorList>
            <person name="Ling H.Q."/>
            <person name="Zhao S."/>
            <person name="Liu D."/>
            <person name="Wang J."/>
            <person name="Sun H."/>
            <person name="Zhang C."/>
            <person name="Fan H."/>
            <person name="Li D."/>
            <person name="Dong L."/>
            <person name="Tao Y."/>
            <person name="Gao C."/>
            <person name="Wu H."/>
            <person name="Li Y."/>
            <person name="Cui Y."/>
            <person name="Guo X."/>
            <person name="Zheng S."/>
            <person name="Wang B."/>
            <person name="Yu K."/>
            <person name="Liang Q."/>
            <person name="Yang W."/>
            <person name="Lou X."/>
            <person name="Chen J."/>
            <person name="Feng M."/>
            <person name="Jian J."/>
            <person name="Zhang X."/>
            <person name="Luo G."/>
            <person name="Jiang Y."/>
            <person name="Liu J."/>
            <person name="Wang Z."/>
            <person name="Sha Y."/>
            <person name="Zhang B."/>
            <person name="Wu H."/>
            <person name="Tang D."/>
            <person name="Shen Q."/>
            <person name="Xue P."/>
            <person name="Zou S."/>
            <person name="Wang X."/>
            <person name="Liu X."/>
            <person name="Wang F."/>
            <person name="Yang Y."/>
            <person name="An X."/>
            <person name="Dong Z."/>
            <person name="Zhang K."/>
            <person name="Zhang X."/>
            <person name="Luo M.C."/>
            <person name="Dvorak J."/>
            <person name="Tong Y."/>
            <person name="Wang J."/>
            <person name="Yang H."/>
            <person name="Li Z."/>
            <person name="Wang D."/>
            <person name="Zhang A."/>
            <person name="Wang J."/>
        </authorList>
    </citation>
    <scope>NUCLEOTIDE SEQUENCE</scope>
    <source>
        <strain evidence="4">cv. G1812</strain>
    </source>
</reference>
<evidence type="ECO:0000313" key="3">
    <source>
        <dbReference type="EnsemblPlants" id="TuG1812G0200005772.01.T01"/>
    </source>
</evidence>
<sequence>MNISYLRMNGCQILLMLHHQVVKHMNMHTWLILGKELLIKCGKTDKTICKEMAKQVSWTPNMSKFMLTWLSDLVSSGNRTSTAFKQSQFNACAIALNEHFQLSLNGDQIKNHNRTWKRKLQKIVKLKDLSGALWDEDKSMIVLDHEHYTNHVKAHPEDEQYLNKTIIHYKEMMNIAGGSMATGQYAKDSSDPLATEVVNLEEETTNKPTAPHEEVAQSTNAGSSGPKPKKAKPNPCAEDRLHATILASSERIAIAIEKSSSTQNNAIDGLWESMKVLSGFSLEYLAHYYAYLVDNPRVAMAFKVL</sequence>
<dbReference type="AlphaFoldDB" id="A0A8R7PL40"/>
<reference evidence="3" key="3">
    <citation type="submission" date="2022-06" db="UniProtKB">
        <authorList>
            <consortium name="EnsemblPlants"/>
        </authorList>
    </citation>
    <scope>IDENTIFICATION</scope>
</reference>
<accession>A0A8R7PL40</accession>
<feature type="domain" description="Myb/SANT-like" evidence="2">
    <location>
        <begin position="57"/>
        <end position="150"/>
    </location>
</feature>
<dbReference type="PANTHER" id="PTHR47127">
    <property type="entry name" value="10A19I.15"/>
    <property type="match status" value="1"/>
</dbReference>
<protein>
    <recommendedName>
        <fullName evidence="2">Myb/SANT-like domain-containing protein</fullName>
    </recommendedName>
</protein>
<evidence type="ECO:0000259" key="2">
    <source>
        <dbReference type="Pfam" id="PF12776"/>
    </source>
</evidence>
<keyword evidence="4" id="KW-1185">Reference proteome</keyword>
<dbReference type="Pfam" id="PF12776">
    <property type="entry name" value="Myb_DNA-bind_3"/>
    <property type="match status" value="1"/>
</dbReference>
<feature type="region of interest" description="Disordered" evidence="1">
    <location>
        <begin position="203"/>
        <end position="235"/>
    </location>
</feature>
<dbReference type="InterPro" id="IPR024752">
    <property type="entry name" value="Myb/SANT-like_dom"/>
</dbReference>